<dbReference type="HOGENOM" id="CLU_1597336_0_0_1"/>
<dbReference type="EnsemblPlants" id="PGSC0003DMT400096572">
    <property type="protein sequence ID" value="PGSC0003DMT400096572"/>
    <property type="gene ID" value="PGSC0003DMG400046143"/>
</dbReference>
<accession>M1DYR6</accession>
<dbReference type="InParanoid" id="M1DYR6"/>
<evidence type="ECO:0000313" key="2">
    <source>
        <dbReference type="Proteomes" id="UP000011115"/>
    </source>
</evidence>
<dbReference type="Proteomes" id="UP000011115">
    <property type="component" value="Unassembled WGS sequence"/>
</dbReference>
<evidence type="ECO:0000313" key="1">
    <source>
        <dbReference type="EnsemblPlants" id="PGSC0003DMT400096572"/>
    </source>
</evidence>
<evidence type="ECO:0008006" key="3">
    <source>
        <dbReference type="Google" id="ProtNLM"/>
    </source>
</evidence>
<sequence length="167" mass="18364">MGILSRSANVRAAWVEKEFLRLFYLAIKNALGPLTERVVRCEKTIEGHTQRLEDLTMRITLLENTEGSSSALDTLRTEVSALGAEVVQIQLMDISKLWGDVSLSSVAPPTLELPSATPSSSVPEVAVDVDAEDEELAKETDEEGLMEDEHGIAETLTEMHEIEEVIN</sequence>
<organism evidence="1 2">
    <name type="scientific">Solanum tuberosum</name>
    <name type="common">Potato</name>
    <dbReference type="NCBI Taxonomy" id="4113"/>
    <lineage>
        <taxon>Eukaryota</taxon>
        <taxon>Viridiplantae</taxon>
        <taxon>Streptophyta</taxon>
        <taxon>Embryophyta</taxon>
        <taxon>Tracheophyta</taxon>
        <taxon>Spermatophyta</taxon>
        <taxon>Magnoliopsida</taxon>
        <taxon>eudicotyledons</taxon>
        <taxon>Gunneridae</taxon>
        <taxon>Pentapetalae</taxon>
        <taxon>asterids</taxon>
        <taxon>lamiids</taxon>
        <taxon>Solanales</taxon>
        <taxon>Solanaceae</taxon>
        <taxon>Solanoideae</taxon>
        <taxon>Solaneae</taxon>
        <taxon>Solanum</taxon>
    </lineage>
</organism>
<protein>
    <recommendedName>
        <fullName evidence="3">Polyprotein protein</fullName>
    </recommendedName>
</protein>
<dbReference type="PaxDb" id="4113-PGSC0003DMT400096572"/>
<proteinExistence type="predicted"/>
<dbReference type="AlphaFoldDB" id="M1DYR6"/>
<reference evidence="2" key="1">
    <citation type="journal article" date="2011" name="Nature">
        <title>Genome sequence and analysis of the tuber crop potato.</title>
        <authorList>
            <consortium name="The Potato Genome Sequencing Consortium"/>
        </authorList>
    </citation>
    <scope>NUCLEOTIDE SEQUENCE [LARGE SCALE GENOMIC DNA]</scope>
    <source>
        <strain evidence="2">cv. DM1-3 516 R44</strain>
    </source>
</reference>
<dbReference type="Gramene" id="PGSC0003DMT400096572">
    <property type="protein sequence ID" value="PGSC0003DMT400096572"/>
    <property type="gene ID" value="PGSC0003DMG400046143"/>
</dbReference>
<name>M1DYR6_SOLTU</name>
<dbReference type="Gene3D" id="1.20.5.340">
    <property type="match status" value="1"/>
</dbReference>
<keyword evidence="2" id="KW-1185">Reference proteome</keyword>
<reference evidence="1" key="2">
    <citation type="submission" date="2015-06" db="UniProtKB">
        <authorList>
            <consortium name="EnsemblPlants"/>
        </authorList>
    </citation>
    <scope>IDENTIFICATION</scope>
    <source>
        <strain evidence="1">DM1-3 516 R44</strain>
    </source>
</reference>